<evidence type="ECO:0000259" key="5">
    <source>
        <dbReference type="Pfam" id="PF08281"/>
    </source>
</evidence>
<comment type="similarity">
    <text evidence="1">Belongs to the sigma-70 factor family. ECF subfamily.</text>
</comment>
<gene>
    <name evidence="6" type="ORF">VOP03_06630</name>
</gene>
<dbReference type="InterPro" id="IPR039425">
    <property type="entry name" value="RNA_pol_sigma-70-like"/>
</dbReference>
<protein>
    <submittedName>
        <fullName evidence="6">Sigma-70 family RNA polymerase sigma factor</fullName>
    </submittedName>
</protein>
<keyword evidence="2" id="KW-0805">Transcription regulation</keyword>
<sequence>MPLSTNQKGDALDFQQKLLERLHRGDIEALGCLYDMHVDHLMEFGLHYVSDVSWVEDQVHDLFLDLFKARHKALQIQNLKAYLSTSLKRRLFKKNKSKELLIEEDSFKRLLKSDSNYIETSSENKWIDAEQVEYLKQALKTAMDSLTNHQQSILHLRFVENKSYGEIAEHMEVSKASARTLLYRSLKILRKKVQLLLF</sequence>
<dbReference type="InterPro" id="IPR013324">
    <property type="entry name" value="RNA_pol_sigma_r3/r4-like"/>
</dbReference>
<comment type="caution">
    <text evidence="6">The sequence shown here is derived from an EMBL/GenBank/DDBJ whole genome shotgun (WGS) entry which is preliminary data.</text>
</comment>
<dbReference type="CDD" id="cd06171">
    <property type="entry name" value="Sigma70_r4"/>
    <property type="match status" value="1"/>
</dbReference>
<evidence type="ECO:0000256" key="2">
    <source>
        <dbReference type="ARBA" id="ARBA00023015"/>
    </source>
</evidence>
<dbReference type="Pfam" id="PF08281">
    <property type="entry name" value="Sigma70_r4_2"/>
    <property type="match status" value="1"/>
</dbReference>
<dbReference type="Gene3D" id="1.10.1740.10">
    <property type="match status" value="1"/>
</dbReference>
<keyword evidence="3" id="KW-0731">Sigma factor</keyword>
<proteinExistence type="inferred from homology"/>
<dbReference type="PANTHER" id="PTHR43133:SF46">
    <property type="entry name" value="RNA POLYMERASE SIGMA-70 FACTOR ECF SUBFAMILY"/>
    <property type="match status" value="1"/>
</dbReference>
<keyword evidence="7" id="KW-1185">Reference proteome</keyword>
<evidence type="ECO:0000256" key="3">
    <source>
        <dbReference type="ARBA" id="ARBA00023082"/>
    </source>
</evidence>
<dbReference type="NCBIfam" id="TIGR02937">
    <property type="entry name" value="sigma70-ECF"/>
    <property type="match status" value="1"/>
</dbReference>
<dbReference type="RefSeq" id="WP_326277997.1">
    <property type="nucleotide sequence ID" value="NZ_JAYKYV010000004.1"/>
</dbReference>
<dbReference type="SUPFAM" id="SSF88659">
    <property type="entry name" value="Sigma3 and sigma4 domains of RNA polymerase sigma factors"/>
    <property type="match status" value="1"/>
</dbReference>
<dbReference type="InterPro" id="IPR013249">
    <property type="entry name" value="RNA_pol_sigma70_r4_t2"/>
</dbReference>
<keyword evidence="4" id="KW-0804">Transcription</keyword>
<evidence type="ECO:0000313" key="7">
    <source>
        <dbReference type="Proteomes" id="UP001355298"/>
    </source>
</evidence>
<dbReference type="PANTHER" id="PTHR43133">
    <property type="entry name" value="RNA POLYMERASE ECF-TYPE SIGMA FACTO"/>
    <property type="match status" value="1"/>
</dbReference>
<dbReference type="InterPro" id="IPR013325">
    <property type="entry name" value="RNA_pol_sigma_r2"/>
</dbReference>
<dbReference type="Proteomes" id="UP001355298">
    <property type="component" value="Unassembled WGS sequence"/>
</dbReference>
<feature type="domain" description="RNA polymerase sigma factor 70 region 4 type 2" evidence="5">
    <location>
        <begin position="137"/>
        <end position="188"/>
    </location>
</feature>
<reference evidence="6 7" key="1">
    <citation type="submission" date="2024-01" db="EMBL/GenBank/DDBJ databases">
        <title>The strains designed SYSU M86414 and SYSU M84420 isolated from the marine sediment in San Sha City (Hainan Province, China).</title>
        <authorList>
            <person name="Guo D."/>
        </authorList>
    </citation>
    <scope>NUCLEOTIDE SEQUENCE [LARGE SCALE GENOMIC DNA]</scope>
    <source>
        <strain evidence="6 7">SYSU M84420</strain>
    </source>
</reference>
<evidence type="ECO:0000313" key="6">
    <source>
        <dbReference type="EMBL" id="MEC4265014.1"/>
    </source>
</evidence>
<dbReference type="InterPro" id="IPR036388">
    <property type="entry name" value="WH-like_DNA-bd_sf"/>
</dbReference>
<dbReference type="EMBL" id="JAYMGW010000004">
    <property type="protein sequence ID" value="MEC4265014.1"/>
    <property type="molecule type" value="Genomic_DNA"/>
</dbReference>
<evidence type="ECO:0000256" key="4">
    <source>
        <dbReference type="ARBA" id="ARBA00023163"/>
    </source>
</evidence>
<name>A0ABU6IPR0_9FLAO</name>
<dbReference type="InterPro" id="IPR014284">
    <property type="entry name" value="RNA_pol_sigma-70_dom"/>
</dbReference>
<dbReference type="Gene3D" id="1.10.10.10">
    <property type="entry name" value="Winged helix-like DNA-binding domain superfamily/Winged helix DNA-binding domain"/>
    <property type="match status" value="1"/>
</dbReference>
<accession>A0ABU6IPR0</accession>
<dbReference type="SUPFAM" id="SSF88946">
    <property type="entry name" value="Sigma2 domain of RNA polymerase sigma factors"/>
    <property type="match status" value="1"/>
</dbReference>
<evidence type="ECO:0000256" key="1">
    <source>
        <dbReference type="ARBA" id="ARBA00010641"/>
    </source>
</evidence>
<organism evidence="6 7">
    <name type="scientific">Flagellimonas halotolerans</name>
    <dbReference type="NCBI Taxonomy" id="3112164"/>
    <lineage>
        <taxon>Bacteria</taxon>
        <taxon>Pseudomonadati</taxon>
        <taxon>Bacteroidota</taxon>
        <taxon>Flavobacteriia</taxon>
        <taxon>Flavobacteriales</taxon>
        <taxon>Flavobacteriaceae</taxon>
        <taxon>Flagellimonas</taxon>
    </lineage>
</organism>